<evidence type="ECO:0008006" key="3">
    <source>
        <dbReference type="Google" id="ProtNLM"/>
    </source>
</evidence>
<reference evidence="2" key="1">
    <citation type="journal article" date="2019" name="Gigascience">
        <title>De novo genome assembly of the endangered Acer yangbiense, a plant species with extremely small populations endemic to Yunnan Province, China.</title>
        <authorList>
            <person name="Yang J."/>
            <person name="Wariss H.M."/>
            <person name="Tao L."/>
            <person name="Zhang R."/>
            <person name="Yun Q."/>
            <person name="Hollingsworth P."/>
            <person name="Dao Z."/>
            <person name="Luo G."/>
            <person name="Guo H."/>
            <person name="Ma Y."/>
            <person name="Sun W."/>
        </authorList>
    </citation>
    <scope>NUCLEOTIDE SEQUENCE [LARGE SCALE GENOMIC DNA]</scope>
    <source>
        <strain evidence="2">cv. Malutang</strain>
    </source>
</reference>
<name>A0A5C7HYM9_9ROSI</name>
<gene>
    <name evidence="1" type="ORF">EZV62_013348</name>
</gene>
<evidence type="ECO:0000313" key="2">
    <source>
        <dbReference type="Proteomes" id="UP000323000"/>
    </source>
</evidence>
<organism evidence="1 2">
    <name type="scientific">Acer yangbiense</name>
    <dbReference type="NCBI Taxonomy" id="1000413"/>
    <lineage>
        <taxon>Eukaryota</taxon>
        <taxon>Viridiplantae</taxon>
        <taxon>Streptophyta</taxon>
        <taxon>Embryophyta</taxon>
        <taxon>Tracheophyta</taxon>
        <taxon>Spermatophyta</taxon>
        <taxon>Magnoliopsida</taxon>
        <taxon>eudicotyledons</taxon>
        <taxon>Gunneridae</taxon>
        <taxon>Pentapetalae</taxon>
        <taxon>rosids</taxon>
        <taxon>malvids</taxon>
        <taxon>Sapindales</taxon>
        <taxon>Sapindaceae</taxon>
        <taxon>Hippocastanoideae</taxon>
        <taxon>Acereae</taxon>
        <taxon>Acer</taxon>
    </lineage>
</organism>
<dbReference type="CDD" id="cd07821">
    <property type="entry name" value="PYR_PYL_RCAR_like"/>
    <property type="match status" value="2"/>
</dbReference>
<dbReference type="Pfam" id="PF10604">
    <property type="entry name" value="Polyketide_cyc2"/>
    <property type="match status" value="2"/>
</dbReference>
<dbReference type="InterPro" id="IPR023393">
    <property type="entry name" value="START-like_dom_sf"/>
</dbReference>
<dbReference type="EMBL" id="VAHF01000005">
    <property type="protein sequence ID" value="TXG61985.1"/>
    <property type="molecule type" value="Genomic_DNA"/>
</dbReference>
<dbReference type="FunFam" id="3.30.530.20:FF:000064">
    <property type="entry name" value="Lachrymatory-factor synthase"/>
    <property type="match status" value="1"/>
</dbReference>
<dbReference type="GO" id="GO:0004864">
    <property type="term" value="F:protein phosphatase inhibitor activity"/>
    <property type="evidence" value="ECO:0007669"/>
    <property type="project" value="UniProtKB-ARBA"/>
</dbReference>
<dbReference type="SUPFAM" id="SSF55961">
    <property type="entry name" value="Bet v1-like"/>
    <property type="match status" value="2"/>
</dbReference>
<dbReference type="Gene3D" id="3.30.530.20">
    <property type="match status" value="2"/>
</dbReference>
<keyword evidence="2" id="KW-1185">Reference proteome</keyword>
<dbReference type="Proteomes" id="UP000323000">
    <property type="component" value="Chromosome 5"/>
</dbReference>
<protein>
    <recommendedName>
        <fullName evidence="3">Bet v I/Major latex protein domain-containing protein</fullName>
    </recommendedName>
</protein>
<proteinExistence type="predicted"/>
<evidence type="ECO:0000313" key="1">
    <source>
        <dbReference type="EMBL" id="TXG61985.1"/>
    </source>
</evidence>
<sequence>MEEERQPKWEGKTSVEIASVKPEQAWPCIEDFCNIHKWFPSIDACYKLEGEPGKPGLIRYCVSTIVPLSLDGTDDQKSTTTTTTTKWAKEKLLMIDPIQRCLSYEVIDNNFGFNSYVATSKVLPINGGGCKIEWSYVADPIEGWSQEEETQPKWEGKSMVELASVKAEQVWPCFDEDFCNLHKWFPGLDTCCQLQGQLGQPGLIRYSTTTEPLFPAVDDHEKTINWGKEKLLMIDPVQRCLSYEMLDNTFGFKSYVAIIKVLPINGDGKIGCKIEWSFVADPIDGKTLEDLASVIDYCLQFMAKKMEHAILQSGSV</sequence>
<dbReference type="PANTHER" id="PTHR33789:SF11">
    <property type="entry name" value="OS05G0202300 PROTEIN"/>
    <property type="match status" value="1"/>
</dbReference>
<dbReference type="InterPro" id="IPR019587">
    <property type="entry name" value="Polyketide_cyclase/dehydratase"/>
</dbReference>
<dbReference type="OrthoDB" id="1928994at2759"/>
<dbReference type="AlphaFoldDB" id="A0A5C7HYM9"/>
<accession>A0A5C7HYM9</accession>
<comment type="caution">
    <text evidence="1">The sequence shown here is derived from an EMBL/GenBank/DDBJ whole genome shotgun (WGS) entry which is preliminary data.</text>
</comment>
<dbReference type="InterPro" id="IPR053249">
    <property type="entry name" value="LFS"/>
</dbReference>
<dbReference type="PANTHER" id="PTHR33789">
    <property type="entry name" value="LACHRYMATORY-FACTOR SYNTHASE"/>
    <property type="match status" value="1"/>
</dbReference>